<organism evidence="2 3">
    <name type="scientific">Glonium stellatum</name>
    <dbReference type="NCBI Taxonomy" id="574774"/>
    <lineage>
        <taxon>Eukaryota</taxon>
        <taxon>Fungi</taxon>
        <taxon>Dikarya</taxon>
        <taxon>Ascomycota</taxon>
        <taxon>Pezizomycotina</taxon>
        <taxon>Dothideomycetes</taxon>
        <taxon>Pleosporomycetidae</taxon>
        <taxon>Gloniales</taxon>
        <taxon>Gloniaceae</taxon>
        <taxon>Glonium</taxon>
    </lineage>
</organism>
<gene>
    <name evidence="2" type="ORF">AOQ84DRAFT_223677</name>
</gene>
<keyword evidence="3" id="KW-1185">Reference proteome</keyword>
<name>A0A8E2JYA3_9PEZI</name>
<accession>A0A8E2JYA3</accession>
<sequence length="201" mass="21919">MIITSRYVYKKYKKRKQAKEQALANDSANHDQVVQSTMNEIANAPAEQLCADTGSPSDPPPGYSSLDKASHPYQTSNLGLSENTAFWPHPNHPQISAFPSASQSPMSPIPMSPAGLAQQQLTEIEVRGKWVWVPETSPASNVSETKSQYNPDDPSLLSVELPACSTPKEMAVTPTLPDEDNDLDDIPELDGTLVMDKQKAN</sequence>
<evidence type="ECO:0000313" key="3">
    <source>
        <dbReference type="Proteomes" id="UP000250140"/>
    </source>
</evidence>
<evidence type="ECO:0000256" key="1">
    <source>
        <dbReference type="SAM" id="MobiDB-lite"/>
    </source>
</evidence>
<reference evidence="2 3" key="1">
    <citation type="journal article" date="2016" name="Nat. Commun.">
        <title>Ectomycorrhizal ecology is imprinted in the genome of the dominant symbiotic fungus Cenococcum geophilum.</title>
        <authorList>
            <consortium name="DOE Joint Genome Institute"/>
            <person name="Peter M."/>
            <person name="Kohler A."/>
            <person name="Ohm R.A."/>
            <person name="Kuo A."/>
            <person name="Krutzmann J."/>
            <person name="Morin E."/>
            <person name="Arend M."/>
            <person name="Barry K.W."/>
            <person name="Binder M."/>
            <person name="Choi C."/>
            <person name="Clum A."/>
            <person name="Copeland A."/>
            <person name="Grisel N."/>
            <person name="Haridas S."/>
            <person name="Kipfer T."/>
            <person name="LaButti K."/>
            <person name="Lindquist E."/>
            <person name="Lipzen A."/>
            <person name="Maire R."/>
            <person name="Meier B."/>
            <person name="Mihaltcheva S."/>
            <person name="Molinier V."/>
            <person name="Murat C."/>
            <person name="Poggeler S."/>
            <person name="Quandt C.A."/>
            <person name="Sperisen C."/>
            <person name="Tritt A."/>
            <person name="Tisserant E."/>
            <person name="Crous P.W."/>
            <person name="Henrissat B."/>
            <person name="Nehls U."/>
            <person name="Egli S."/>
            <person name="Spatafora J.W."/>
            <person name="Grigoriev I.V."/>
            <person name="Martin F.M."/>
        </authorList>
    </citation>
    <scope>NUCLEOTIDE SEQUENCE [LARGE SCALE GENOMIC DNA]</scope>
    <source>
        <strain evidence="2 3">CBS 207.34</strain>
    </source>
</reference>
<dbReference type="AlphaFoldDB" id="A0A8E2JYA3"/>
<feature type="region of interest" description="Disordered" evidence="1">
    <location>
        <begin position="169"/>
        <end position="201"/>
    </location>
</feature>
<evidence type="ECO:0000313" key="2">
    <source>
        <dbReference type="EMBL" id="OCL13953.1"/>
    </source>
</evidence>
<proteinExistence type="predicted"/>
<dbReference type="EMBL" id="KV748645">
    <property type="protein sequence ID" value="OCL13953.1"/>
    <property type="molecule type" value="Genomic_DNA"/>
</dbReference>
<feature type="compositionally biased region" description="Acidic residues" evidence="1">
    <location>
        <begin position="177"/>
        <end position="188"/>
    </location>
</feature>
<dbReference type="Proteomes" id="UP000250140">
    <property type="component" value="Unassembled WGS sequence"/>
</dbReference>
<dbReference type="OrthoDB" id="10385789at2759"/>
<feature type="region of interest" description="Disordered" evidence="1">
    <location>
        <begin position="43"/>
        <end position="75"/>
    </location>
</feature>
<protein>
    <submittedName>
        <fullName evidence="2">Uncharacterized protein</fullName>
    </submittedName>
</protein>